<evidence type="ECO:0000256" key="2">
    <source>
        <dbReference type="SAM" id="SignalP"/>
    </source>
</evidence>
<feature type="region of interest" description="Disordered" evidence="1">
    <location>
        <begin position="145"/>
        <end position="164"/>
    </location>
</feature>
<name>A0A177EAM7_9MICR</name>
<evidence type="ECO:0000313" key="3">
    <source>
        <dbReference type="EMBL" id="OAG28994.1"/>
    </source>
</evidence>
<dbReference type="EMBL" id="LTDL01000042">
    <property type="protein sequence ID" value="OAG28994.1"/>
    <property type="molecule type" value="Genomic_DNA"/>
</dbReference>
<keyword evidence="4" id="KW-1185">Reference proteome</keyword>
<evidence type="ECO:0000313" key="4">
    <source>
        <dbReference type="Proteomes" id="UP000185944"/>
    </source>
</evidence>
<accession>A0A177EAM7</accession>
<dbReference type="VEuPathDB" id="MicrosporidiaDB:NEDG_01133"/>
<organism evidence="3 4">
    <name type="scientific">Nematocida displodere</name>
    <dbReference type="NCBI Taxonomy" id="1805483"/>
    <lineage>
        <taxon>Eukaryota</taxon>
        <taxon>Fungi</taxon>
        <taxon>Fungi incertae sedis</taxon>
        <taxon>Microsporidia</taxon>
        <taxon>Nematocida</taxon>
    </lineage>
</organism>
<dbReference type="RefSeq" id="XP_067543739.1">
    <property type="nucleotide sequence ID" value="XM_067688551.1"/>
</dbReference>
<reference evidence="3 4" key="1">
    <citation type="submission" date="2016-02" db="EMBL/GenBank/DDBJ databases">
        <title>Discovery of a natural microsporidian pathogen with a broad tissue tropism in Caenorhabditis elegans.</title>
        <authorList>
            <person name="Luallen R.J."/>
            <person name="Reinke A.W."/>
            <person name="Tong L."/>
            <person name="Botts M.R."/>
            <person name="Felix M.-A."/>
            <person name="Troemel E.R."/>
        </authorList>
    </citation>
    <scope>NUCLEOTIDE SEQUENCE [LARGE SCALE GENOMIC DNA]</scope>
    <source>
        <strain evidence="3 4">JUm2807</strain>
    </source>
</reference>
<feature type="compositionally biased region" description="Pro residues" evidence="1">
    <location>
        <begin position="626"/>
        <end position="642"/>
    </location>
</feature>
<dbReference type="Proteomes" id="UP000185944">
    <property type="component" value="Unassembled WGS sequence"/>
</dbReference>
<dbReference type="AlphaFoldDB" id="A0A177EAM7"/>
<sequence>MQVSDSSMCWKGKRMFLGVAKLFFVQAVGMVLGAENMSCSESIESIESIEFAGSAENMLCSESIESIESTESIEFFESTKNMACSGGVEIVGIEIVGSTENMACSGGAEIVGSTGSADSTQTIENTSCIVLESCNPFSITRKATHKKVSKRPIPNPDHTPSTAAFRPLPVTVSSLCMGNPENTRWKFIALNSRNTLFLPYYCSPEEVALALMQKRKTKKEPSFNLYGRRLRAHEAATSLCAWIGSVLPRAGNRADVLKVQELCAGVLENIKETKTESETDIQGLIFDKIILGLKTCQKQWCSSEEMVLQAIKYTEWICFFEDLKTQSRTVYEKQLGPEPQDNALSTSVFYSTFKRAMKEIAGWKGLRRVNIRHVLLAPSPDPASSRTESLQVTLDNDPQRWDRVSILLWNLCEESVRCFFHVGFGDGVLTRVTVLESGTQIVRGQPHLWCGFGGPAKSRGSIVSFSSPAFREELQRILAETRILSVSSMTVSYLLPDLETKCGFERLEILKVKDAAFTTVLVSMDIVRFMKRSSIGTIHIELSNPGSKNKVDILRAFTWARAYAAERVEISWSWCLRSSQTATILSVADLIWVHARLDNKGVLKETTKPKKFVWSNFRDVKAVKIPKPPRAPKPPKTAPPAPSSLSKTVTS</sequence>
<gene>
    <name evidence="3" type="ORF">NEDG_01133</name>
</gene>
<proteinExistence type="predicted"/>
<protein>
    <submittedName>
        <fullName evidence="3">Uncharacterized protein</fullName>
    </submittedName>
</protein>
<feature type="signal peptide" evidence="2">
    <location>
        <begin position="1"/>
        <end position="33"/>
    </location>
</feature>
<feature type="region of interest" description="Disordered" evidence="1">
    <location>
        <begin position="624"/>
        <end position="651"/>
    </location>
</feature>
<dbReference type="GeneID" id="93647483"/>
<evidence type="ECO:0000256" key="1">
    <source>
        <dbReference type="SAM" id="MobiDB-lite"/>
    </source>
</evidence>
<feature type="chain" id="PRO_5008060256" evidence="2">
    <location>
        <begin position="34"/>
        <end position="651"/>
    </location>
</feature>
<comment type="caution">
    <text evidence="3">The sequence shown here is derived from an EMBL/GenBank/DDBJ whole genome shotgun (WGS) entry which is preliminary data.</text>
</comment>
<keyword evidence="2" id="KW-0732">Signal</keyword>